<evidence type="ECO:0000256" key="1">
    <source>
        <dbReference type="SAM" id="Phobius"/>
    </source>
</evidence>
<sequence>MRKNIVILLRILIGFAGFLVLLLIERAGIPYKAAEGNSLVVDNDLITYHKESSKDKTCLYIMDSGDENSVLASENLKQILMDMRVPYEVYDIAQGIPDPTGYDKVIMGIKHLTAFGEKILDYADYVEDGGKVLFWLPLEREETLDIITGKLGITDIDFNNIEVDYFDPKDDFMLGSNNTPFFLVDYYPSSMQVNLDDLSEVFATCGSTPLIWRKKYGDGYFVVCNFGYCEKAYRGIYSAAYSLLDDVCIYPVINGATFYLDDFPSPVPKGDGTYIRRDYDMDIAEFYTNVWWPDLLSLGNEYNFQYTGLVIETYENQVSGELKSNTDVADYYYYGNMLLNAGGELGYHGYNHQPLCDNNFEYKTELGYKKWESQETIRDALTEVIEFSEGLFPTAKLQVYVPPSNILSKEGLAIIDNEYPKITTVASIYLSESDAYSQEFDVDESGMINTPRIVSGGVKDSYMRFAAFSELNFHLVASHFMHPDDLLDIDRGADLGWESVKSVIEEYMVWLNESAPPMRHLTGSGMAGAVQRFTNIVIDIDQRDDGITINTEGLIDTAYCLVRVNRGQLGSVTGGALTYLKGDLYLLEIKEDVVEIEYRK</sequence>
<gene>
    <name evidence="2" type="ORF">SAMN02745229_03961</name>
</gene>
<dbReference type="STRING" id="1121131.SAMN02745229_03961"/>
<evidence type="ECO:0000313" key="3">
    <source>
        <dbReference type="Proteomes" id="UP000184278"/>
    </source>
</evidence>
<keyword evidence="1" id="KW-0472">Membrane</keyword>
<keyword evidence="1" id="KW-1133">Transmembrane helix</keyword>
<dbReference type="CDD" id="cd10924">
    <property type="entry name" value="CE4_COG4878"/>
    <property type="match status" value="1"/>
</dbReference>
<dbReference type="InterPro" id="IPR011330">
    <property type="entry name" value="Glyco_hydro/deAcase_b/a-brl"/>
</dbReference>
<evidence type="ECO:0008006" key="4">
    <source>
        <dbReference type="Google" id="ProtNLM"/>
    </source>
</evidence>
<dbReference type="Proteomes" id="UP000184278">
    <property type="component" value="Unassembled WGS sequence"/>
</dbReference>
<dbReference type="Pfam" id="PF09960">
    <property type="entry name" value="DUF2194"/>
    <property type="match status" value="2"/>
</dbReference>
<protein>
    <recommendedName>
        <fullName evidence="4">DUF2194 domain-containing protein</fullName>
    </recommendedName>
</protein>
<dbReference type="RefSeq" id="WP_073390331.1">
    <property type="nucleotide sequence ID" value="NZ_FQXK01000054.1"/>
</dbReference>
<proteinExistence type="predicted"/>
<dbReference type="AlphaFoldDB" id="A0A1M6FRU3"/>
<dbReference type="OrthoDB" id="9761886at2"/>
<dbReference type="GO" id="GO:0005975">
    <property type="term" value="P:carbohydrate metabolic process"/>
    <property type="evidence" value="ECO:0007669"/>
    <property type="project" value="InterPro"/>
</dbReference>
<name>A0A1M6FRU3_BUTFI</name>
<keyword evidence="1" id="KW-0812">Transmembrane</keyword>
<keyword evidence="3" id="KW-1185">Reference proteome</keyword>
<accession>A0A1M6FRU3</accession>
<dbReference type="EMBL" id="FQXK01000054">
    <property type="protein sequence ID" value="SHJ00406.1"/>
    <property type="molecule type" value="Genomic_DNA"/>
</dbReference>
<organism evidence="2 3">
    <name type="scientific">Butyrivibrio fibrisolvens DSM 3071</name>
    <dbReference type="NCBI Taxonomy" id="1121131"/>
    <lineage>
        <taxon>Bacteria</taxon>
        <taxon>Bacillati</taxon>
        <taxon>Bacillota</taxon>
        <taxon>Clostridia</taxon>
        <taxon>Lachnospirales</taxon>
        <taxon>Lachnospiraceae</taxon>
        <taxon>Butyrivibrio</taxon>
    </lineage>
</organism>
<dbReference type="GeneID" id="89510288"/>
<feature type="transmembrane region" description="Helical" evidence="1">
    <location>
        <begin position="7"/>
        <end position="24"/>
    </location>
</feature>
<dbReference type="InterPro" id="IPR018695">
    <property type="entry name" value="DUF2194"/>
</dbReference>
<dbReference type="SUPFAM" id="SSF88713">
    <property type="entry name" value="Glycoside hydrolase/deacetylase"/>
    <property type="match status" value="1"/>
</dbReference>
<reference evidence="3" key="1">
    <citation type="submission" date="2016-11" db="EMBL/GenBank/DDBJ databases">
        <authorList>
            <person name="Varghese N."/>
            <person name="Submissions S."/>
        </authorList>
    </citation>
    <scope>NUCLEOTIDE SEQUENCE [LARGE SCALE GENOMIC DNA]</scope>
    <source>
        <strain evidence="3">DSM 3071</strain>
    </source>
</reference>
<evidence type="ECO:0000313" key="2">
    <source>
        <dbReference type="EMBL" id="SHJ00406.1"/>
    </source>
</evidence>